<organism evidence="1 2">
    <name type="scientific">Pseudomonas fluorescens</name>
    <dbReference type="NCBI Taxonomy" id="294"/>
    <lineage>
        <taxon>Bacteria</taxon>
        <taxon>Pseudomonadati</taxon>
        <taxon>Pseudomonadota</taxon>
        <taxon>Gammaproteobacteria</taxon>
        <taxon>Pseudomonadales</taxon>
        <taxon>Pseudomonadaceae</taxon>
        <taxon>Pseudomonas</taxon>
    </lineage>
</organism>
<name>A0A5E7DV89_PSEFL</name>
<dbReference type="InterPro" id="IPR007358">
    <property type="entry name" value="Nucleoid_associated_NdpA"/>
</dbReference>
<proteinExistence type="predicted"/>
<dbReference type="AlphaFoldDB" id="A0A5E7DV89"/>
<dbReference type="Proteomes" id="UP000409037">
    <property type="component" value="Unassembled WGS sequence"/>
</dbReference>
<dbReference type="GO" id="GO:0009295">
    <property type="term" value="C:nucleoid"/>
    <property type="evidence" value="ECO:0007669"/>
    <property type="project" value="InterPro"/>
</dbReference>
<accession>A0A5E7DV89</accession>
<dbReference type="EMBL" id="CABVHU010000009">
    <property type="protein sequence ID" value="VVO15765.1"/>
    <property type="molecule type" value="Genomic_DNA"/>
</dbReference>
<evidence type="ECO:0000313" key="2">
    <source>
        <dbReference type="Proteomes" id="UP000409037"/>
    </source>
</evidence>
<dbReference type="Pfam" id="PF04245">
    <property type="entry name" value="NA37"/>
    <property type="match status" value="1"/>
</dbReference>
<gene>
    <name evidence="1" type="primary">yejK_2</name>
    <name evidence="1" type="ORF">PS833_03802</name>
</gene>
<protein>
    <submittedName>
        <fullName evidence="1">Nucleoid-associated protein YejK</fullName>
    </submittedName>
</protein>
<evidence type="ECO:0000313" key="1">
    <source>
        <dbReference type="EMBL" id="VVO15765.1"/>
    </source>
</evidence>
<reference evidence="1 2" key="1">
    <citation type="submission" date="2019-09" db="EMBL/GenBank/DDBJ databases">
        <authorList>
            <person name="Chandra G."/>
            <person name="Truman W A."/>
        </authorList>
    </citation>
    <scope>NUCLEOTIDE SEQUENCE [LARGE SCALE GENOMIC DNA]</scope>
    <source>
        <strain evidence="1">PS833</strain>
    </source>
</reference>
<sequence length="77" mass="8504">MPVRHSIIHKIDKKPDGSPAILHRSAGELVESQARDDLISQFNESYNAKSGKAWGFFHAESGDHPFSGWLGKYLAAP</sequence>